<feature type="domain" description="DUF7038" evidence="1">
    <location>
        <begin position="61"/>
        <end position="157"/>
    </location>
</feature>
<organism evidence="3 4">
    <name type="scientific">Caenorhabditis tropicalis</name>
    <dbReference type="NCBI Taxonomy" id="1561998"/>
    <lineage>
        <taxon>Eukaryota</taxon>
        <taxon>Metazoa</taxon>
        <taxon>Ecdysozoa</taxon>
        <taxon>Nematoda</taxon>
        <taxon>Chromadorea</taxon>
        <taxon>Rhabditida</taxon>
        <taxon>Rhabditina</taxon>
        <taxon>Rhabditomorpha</taxon>
        <taxon>Rhabditoidea</taxon>
        <taxon>Rhabditidae</taxon>
        <taxon>Peloderinae</taxon>
        <taxon>Caenorhabditis</taxon>
    </lineage>
</organism>
<dbReference type="InterPro" id="IPR055468">
    <property type="entry name" value="DUF7040"/>
</dbReference>
<dbReference type="Proteomes" id="UP000095282">
    <property type="component" value="Unplaced"/>
</dbReference>
<evidence type="ECO:0000259" key="2">
    <source>
        <dbReference type="Pfam" id="PF23051"/>
    </source>
</evidence>
<dbReference type="InterPro" id="IPR055466">
    <property type="entry name" value="DUF7038"/>
</dbReference>
<dbReference type="Pfam" id="PF23051">
    <property type="entry name" value="DUF7040"/>
    <property type="match status" value="1"/>
</dbReference>
<dbReference type="WBParaSite" id="Csp11.Scaffold629.g13982.t2">
    <property type="protein sequence ID" value="Csp11.Scaffold629.g13982.t2"/>
    <property type="gene ID" value="Csp11.Scaffold629.g13982"/>
</dbReference>
<dbReference type="AlphaFoldDB" id="A0A1I7U1S3"/>
<reference evidence="4" key="1">
    <citation type="submission" date="2016-11" db="UniProtKB">
        <authorList>
            <consortium name="WormBaseParasite"/>
        </authorList>
    </citation>
    <scope>IDENTIFICATION</scope>
</reference>
<evidence type="ECO:0000313" key="3">
    <source>
        <dbReference type="Proteomes" id="UP000095282"/>
    </source>
</evidence>
<sequence>MTDFGFVCEDHLDKIRVFTKSRQILELPSHMDDDCLFLSDWIEISSPPVDLPHFKVWVEDGKVLVRLLVIGPNLLALPSEIAAKYEKLVWSPHLGLLRDESHVYRQNFMGDRVGEVVARYAPSGDTYFELIEAVKWLDGEPEEADKGYLKLAPWYMETIAPIKELPLSSWLGEWYTYRISDYRGSSSRREQQMLKREEAGEEPVEMEKTMKFFNTTASRVCKLEKLKPTQRIVREARHLNGEMIIENNIEIECTFHFKHSFLETEENGRVENWATRENGLRKDAHFYDFDLGRIEIYPKMSMFLIKEIENFEKDLKRSDPKEYERLQKQMIVVKGSVSRLNKYFANSRKYPDFGLFFLKKIHTICYYQGETVIWQA</sequence>
<protein>
    <submittedName>
        <fullName evidence="4">Uncharacterized protein</fullName>
    </submittedName>
</protein>
<feature type="domain" description="DUF7040" evidence="2">
    <location>
        <begin position="249"/>
        <end position="366"/>
    </location>
</feature>
<accession>A0A1I7U1S3</accession>
<proteinExistence type="predicted"/>
<evidence type="ECO:0000259" key="1">
    <source>
        <dbReference type="Pfam" id="PF23047"/>
    </source>
</evidence>
<keyword evidence="3" id="KW-1185">Reference proteome</keyword>
<dbReference type="Pfam" id="PF23047">
    <property type="entry name" value="DUF7038"/>
    <property type="match status" value="1"/>
</dbReference>
<name>A0A1I7U1S3_9PELO</name>
<evidence type="ECO:0000313" key="4">
    <source>
        <dbReference type="WBParaSite" id="Csp11.Scaffold629.g13982.t2"/>
    </source>
</evidence>